<keyword evidence="2 7" id="KW-0813">Transport</keyword>
<dbReference type="NCBIfam" id="TIGR04057">
    <property type="entry name" value="SusC_RagA_signa"/>
    <property type="match status" value="1"/>
</dbReference>
<dbReference type="Pfam" id="PF13715">
    <property type="entry name" value="CarbopepD_reg_2"/>
    <property type="match status" value="1"/>
</dbReference>
<dbReference type="InterPro" id="IPR012910">
    <property type="entry name" value="Plug_dom"/>
</dbReference>
<dbReference type="Pfam" id="PF07715">
    <property type="entry name" value="Plug"/>
    <property type="match status" value="1"/>
</dbReference>
<dbReference type="Gene3D" id="2.40.170.20">
    <property type="entry name" value="TonB-dependent receptor, beta-barrel domain"/>
    <property type="match status" value="1"/>
</dbReference>
<dbReference type="InterPro" id="IPR036942">
    <property type="entry name" value="Beta-barrel_TonB_sf"/>
</dbReference>
<protein>
    <submittedName>
        <fullName evidence="9">SusC/RagA family TonB-linked outer membrane protein</fullName>
    </submittedName>
</protein>
<keyword evidence="10" id="KW-1185">Reference proteome</keyword>
<reference evidence="9 10" key="1">
    <citation type="submission" date="2021-03" db="EMBL/GenBank/DDBJ databases">
        <title>Complete genome of Polaribacter_sp.SM13.</title>
        <authorList>
            <person name="Jeong S.W."/>
            <person name="Bae J.W."/>
        </authorList>
    </citation>
    <scope>NUCLEOTIDE SEQUENCE [LARGE SCALE GENOMIC DNA]</scope>
    <source>
        <strain evidence="9 10">SM13</strain>
    </source>
</reference>
<organism evidence="9 10">
    <name type="scientific">Polaribacter cellanae</name>
    <dbReference type="NCBI Taxonomy" id="2818493"/>
    <lineage>
        <taxon>Bacteria</taxon>
        <taxon>Pseudomonadati</taxon>
        <taxon>Bacteroidota</taxon>
        <taxon>Flavobacteriia</taxon>
        <taxon>Flavobacteriales</taxon>
        <taxon>Flavobacteriaceae</taxon>
    </lineage>
</organism>
<dbReference type="InterPro" id="IPR023997">
    <property type="entry name" value="TonB-dep_OMP_SusC/RagA_CS"/>
</dbReference>
<dbReference type="InterPro" id="IPR023996">
    <property type="entry name" value="TonB-dep_OMP_SusC/RagA"/>
</dbReference>
<comment type="subcellular location">
    <subcellularLocation>
        <location evidence="1 7">Cell outer membrane</location>
        <topology evidence="1 7">Multi-pass membrane protein</topology>
    </subcellularLocation>
</comment>
<dbReference type="InterPro" id="IPR037066">
    <property type="entry name" value="Plug_dom_sf"/>
</dbReference>
<comment type="similarity">
    <text evidence="7">Belongs to the TonB-dependent receptor family.</text>
</comment>
<dbReference type="NCBIfam" id="TIGR04056">
    <property type="entry name" value="OMP_RagA_SusC"/>
    <property type="match status" value="1"/>
</dbReference>
<evidence type="ECO:0000256" key="4">
    <source>
        <dbReference type="ARBA" id="ARBA00022692"/>
    </source>
</evidence>
<feature type="domain" description="TonB-dependent receptor plug" evidence="8">
    <location>
        <begin position="115"/>
        <end position="240"/>
    </location>
</feature>
<dbReference type="InterPro" id="IPR008969">
    <property type="entry name" value="CarboxyPept-like_regulatory"/>
</dbReference>
<dbReference type="RefSeq" id="WP_208078816.1">
    <property type="nucleotide sequence ID" value="NZ_CP071869.1"/>
</dbReference>
<dbReference type="AlphaFoldDB" id="A0A975H9F8"/>
<dbReference type="SUPFAM" id="SSF56935">
    <property type="entry name" value="Porins"/>
    <property type="match status" value="1"/>
</dbReference>
<evidence type="ECO:0000256" key="6">
    <source>
        <dbReference type="ARBA" id="ARBA00023237"/>
    </source>
</evidence>
<evidence type="ECO:0000256" key="7">
    <source>
        <dbReference type="PROSITE-ProRule" id="PRU01360"/>
    </source>
</evidence>
<evidence type="ECO:0000256" key="1">
    <source>
        <dbReference type="ARBA" id="ARBA00004571"/>
    </source>
</evidence>
<evidence type="ECO:0000259" key="8">
    <source>
        <dbReference type="Pfam" id="PF07715"/>
    </source>
</evidence>
<dbReference type="SUPFAM" id="SSF49464">
    <property type="entry name" value="Carboxypeptidase regulatory domain-like"/>
    <property type="match status" value="1"/>
</dbReference>
<dbReference type="Proteomes" id="UP000663920">
    <property type="component" value="Chromosome"/>
</dbReference>
<name>A0A975H9F8_9FLAO</name>
<dbReference type="GO" id="GO:0009279">
    <property type="term" value="C:cell outer membrane"/>
    <property type="evidence" value="ECO:0007669"/>
    <property type="project" value="UniProtKB-SubCell"/>
</dbReference>
<evidence type="ECO:0000256" key="3">
    <source>
        <dbReference type="ARBA" id="ARBA00022452"/>
    </source>
</evidence>
<dbReference type="InterPro" id="IPR039426">
    <property type="entry name" value="TonB-dep_rcpt-like"/>
</dbReference>
<keyword evidence="4 7" id="KW-0812">Transmembrane</keyword>
<gene>
    <name evidence="9" type="ORF">J3359_00800</name>
</gene>
<dbReference type="KEGG" id="pcea:J3359_00800"/>
<dbReference type="EMBL" id="CP071869">
    <property type="protein sequence ID" value="QTE22845.1"/>
    <property type="molecule type" value="Genomic_DNA"/>
</dbReference>
<sequence length="1026" mass="114454">MQKNLLIAFLICSNFLLQAQKTVIKGKVLDKVTKTSLPGVNIFNVKKTRGTSANFNGEFKMTLKLGDTIIFNAIGYKTKKQVALTTNLIVYLEEQTTQLDEVVINTKTNINDTDIRKATGAITTVAINKIRERPSVNVIESLQGQVAGLTIQSDGELGKPLKIRIRGTTTLPIKTATGNLTDEQRQEFDNRANQPLFVLDGQVITPEAFATLNVNDIQEMKVLKDAAANALYGIKAANGVIEITSKRGINGKTQYSFSLQQGITLKGEPSIKMMGTTEKLEFERRVKNTSTPGYNLSEEYFRRFFANDQNLEQLIADGQRKLDSLKKIDNNWFNKLSRISTFQSYNISTRGGNETNRFYISGNFTEQGGKFAGNEINRFTARLNYEYNVSKKIYIMLNSGFGMSKSSTPNASNYSPTDLIYKLNPYEQMEEGVLVSYPNRTYADLINQYSRNSQDNRFNFSGNLSAKFTDELNLNSVVGVDYLFQRSLAIVPRDAFSEVTSGVPEKERGRATKNQTTNINFSTNTRLNYEKTIDKHQISASANVDYYRNKVDFIGINGYGLPSKLSSGAGINNDISGSRRSTTSSRNITDAQLGFGFSGLYNYNDTYEIYGSYKTDGSSLMPKDKRWNKFWAIGIGYTLSNESFLKNNNLINYLKLRATYGVTANLAGIDASLAVPTFAYTTKSYNGNREFSLRNLFNEGLRPEENTSINLGIDIGIANKLNLAVEAYKRRTRDMLLTVPIAPSNGFTQQLRNVGVMDNKGLEFSINATILNTKYFTWSTSANLSYNENVVVDLYEGTELSLTGQRYPDYKEGESADIIYGLISLGIHPVDGITRYQGANGRILSGVSGAATSEDFVVLGNGTAPYNGGWYHSLTYKNWQLSFDLYYNFGGIARFTNQSVITDDLEANKNGVAGQLENTWFEPGDENKIYQSLEGVNNQAFDLLSFANNRTVGKTDFIRLNNIMLRYQFDDDFLRKISNDNVTSSQFYLQLKNIATWSNFGGGDPESANLVGSAQPVITMGFNLSF</sequence>
<accession>A0A975H9F8</accession>
<keyword evidence="6 7" id="KW-0998">Cell outer membrane</keyword>
<dbReference type="Gene3D" id="2.170.130.10">
    <property type="entry name" value="TonB-dependent receptor, plug domain"/>
    <property type="match status" value="1"/>
</dbReference>
<evidence type="ECO:0000313" key="9">
    <source>
        <dbReference type="EMBL" id="QTE22845.1"/>
    </source>
</evidence>
<evidence type="ECO:0000256" key="5">
    <source>
        <dbReference type="ARBA" id="ARBA00023136"/>
    </source>
</evidence>
<evidence type="ECO:0000313" key="10">
    <source>
        <dbReference type="Proteomes" id="UP000663920"/>
    </source>
</evidence>
<keyword evidence="5 7" id="KW-0472">Membrane</keyword>
<proteinExistence type="inferred from homology"/>
<evidence type="ECO:0000256" key="2">
    <source>
        <dbReference type="ARBA" id="ARBA00022448"/>
    </source>
</evidence>
<dbReference type="PROSITE" id="PS52016">
    <property type="entry name" value="TONB_DEPENDENT_REC_3"/>
    <property type="match status" value="1"/>
</dbReference>
<keyword evidence="3 7" id="KW-1134">Transmembrane beta strand</keyword>